<dbReference type="AlphaFoldDB" id="A0AA35ZLE9"/>
<evidence type="ECO:0000313" key="1">
    <source>
        <dbReference type="EMBL" id="CAI9294621.1"/>
    </source>
</evidence>
<protein>
    <submittedName>
        <fullName evidence="1">Uncharacterized protein</fullName>
    </submittedName>
</protein>
<evidence type="ECO:0000313" key="2">
    <source>
        <dbReference type="Proteomes" id="UP001177003"/>
    </source>
</evidence>
<dbReference type="Proteomes" id="UP001177003">
    <property type="component" value="Chromosome 7"/>
</dbReference>
<sequence>MFFQSSTLAHINWPCTSSTSAYRSPNQSSPSSHHRCCLITF</sequence>
<keyword evidence="2" id="KW-1185">Reference proteome</keyword>
<gene>
    <name evidence="1" type="ORF">LSALG_LOCUS33594</name>
</gene>
<dbReference type="EMBL" id="OX465083">
    <property type="protein sequence ID" value="CAI9294621.1"/>
    <property type="molecule type" value="Genomic_DNA"/>
</dbReference>
<accession>A0AA35ZLE9</accession>
<reference evidence="1" key="1">
    <citation type="submission" date="2023-04" db="EMBL/GenBank/DDBJ databases">
        <authorList>
            <person name="Vijverberg K."/>
            <person name="Xiong W."/>
            <person name="Schranz E."/>
        </authorList>
    </citation>
    <scope>NUCLEOTIDE SEQUENCE</scope>
</reference>
<organism evidence="1 2">
    <name type="scientific">Lactuca saligna</name>
    <name type="common">Willowleaf lettuce</name>
    <dbReference type="NCBI Taxonomy" id="75948"/>
    <lineage>
        <taxon>Eukaryota</taxon>
        <taxon>Viridiplantae</taxon>
        <taxon>Streptophyta</taxon>
        <taxon>Embryophyta</taxon>
        <taxon>Tracheophyta</taxon>
        <taxon>Spermatophyta</taxon>
        <taxon>Magnoliopsida</taxon>
        <taxon>eudicotyledons</taxon>
        <taxon>Gunneridae</taxon>
        <taxon>Pentapetalae</taxon>
        <taxon>asterids</taxon>
        <taxon>campanulids</taxon>
        <taxon>Asterales</taxon>
        <taxon>Asteraceae</taxon>
        <taxon>Cichorioideae</taxon>
        <taxon>Cichorieae</taxon>
        <taxon>Lactucinae</taxon>
        <taxon>Lactuca</taxon>
    </lineage>
</organism>
<proteinExistence type="predicted"/>
<name>A0AA35ZLE9_LACSI</name>